<evidence type="ECO:0000256" key="2">
    <source>
        <dbReference type="ARBA" id="ARBA00022528"/>
    </source>
</evidence>
<dbReference type="PANTHER" id="PTHR33926">
    <property type="entry name" value="PROTEIN TIC 22, CHLOROPLASTIC"/>
    <property type="match status" value="1"/>
</dbReference>
<evidence type="ECO:0000256" key="1">
    <source>
        <dbReference type="ARBA" id="ARBA00004229"/>
    </source>
</evidence>
<dbReference type="Proteomes" id="UP001530400">
    <property type="component" value="Unassembled WGS sequence"/>
</dbReference>
<feature type="region of interest" description="Disordered" evidence="4">
    <location>
        <begin position="288"/>
        <end position="311"/>
    </location>
</feature>
<dbReference type="PANTHER" id="PTHR33926:SF4">
    <property type="entry name" value="PROTEIN TIC 22, CHLOROPLASTIC"/>
    <property type="match status" value="1"/>
</dbReference>
<comment type="subcellular location">
    <subcellularLocation>
        <location evidence="1">Plastid</location>
        <location evidence="1">Chloroplast</location>
    </subcellularLocation>
</comment>
<name>A0ABD3MV38_9STRA</name>
<organism evidence="5 6">
    <name type="scientific">Cyclotella atomus</name>
    <dbReference type="NCBI Taxonomy" id="382360"/>
    <lineage>
        <taxon>Eukaryota</taxon>
        <taxon>Sar</taxon>
        <taxon>Stramenopiles</taxon>
        <taxon>Ochrophyta</taxon>
        <taxon>Bacillariophyta</taxon>
        <taxon>Coscinodiscophyceae</taxon>
        <taxon>Thalassiosirophycidae</taxon>
        <taxon>Stephanodiscales</taxon>
        <taxon>Stephanodiscaceae</taxon>
        <taxon>Cyclotella</taxon>
    </lineage>
</organism>
<dbReference type="EMBL" id="JALLPJ020001381">
    <property type="protein sequence ID" value="KAL3766706.1"/>
    <property type="molecule type" value="Genomic_DNA"/>
</dbReference>
<dbReference type="GO" id="GO:0009507">
    <property type="term" value="C:chloroplast"/>
    <property type="evidence" value="ECO:0007669"/>
    <property type="project" value="UniProtKB-SubCell"/>
</dbReference>
<keyword evidence="3" id="KW-0934">Plastid</keyword>
<protein>
    <submittedName>
        <fullName evidence="5">Uncharacterized protein</fullName>
    </submittedName>
</protein>
<accession>A0ABD3MV38</accession>
<dbReference type="SMART" id="SM00855">
    <property type="entry name" value="PGAM"/>
    <property type="match status" value="1"/>
</dbReference>
<evidence type="ECO:0000313" key="6">
    <source>
        <dbReference type="Proteomes" id="UP001530400"/>
    </source>
</evidence>
<gene>
    <name evidence="5" type="ORF">ACHAWO_001138</name>
</gene>
<dbReference type="InterPro" id="IPR013078">
    <property type="entry name" value="His_Pase_superF_clade-1"/>
</dbReference>
<evidence type="ECO:0000256" key="4">
    <source>
        <dbReference type="SAM" id="MobiDB-lite"/>
    </source>
</evidence>
<comment type="caution">
    <text evidence="5">The sequence shown here is derived from an EMBL/GenBank/DDBJ whole genome shotgun (WGS) entry which is preliminary data.</text>
</comment>
<dbReference type="SUPFAM" id="SSF53254">
    <property type="entry name" value="Phosphoglycerate mutase-like"/>
    <property type="match status" value="1"/>
</dbReference>
<dbReference type="Pfam" id="PF04278">
    <property type="entry name" value="Tic22"/>
    <property type="match status" value="1"/>
</dbReference>
<reference evidence="5 6" key="1">
    <citation type="submission" date="2024-10" db="EMBL/GenBank/DDBJ databases">
        <title>Updated reference genomes for cyclostephanoid diatoms.</title>
        <authorList>
            <person name="Roberts W.R."/>
            <person name="Alverson A.J."/>
        </authorList>
    </citation>
    <scope>NUCLEOTIDE SEQUENCE [LARGE SCALE GENOMIC DNA]</scope>
    <source>
        <strain evidence="5 6">AJA010-31</strain>
    </source>
</reference>
<dbReference type="Gene3D" id="3.40.1350.100">
    <property type="match status" value="2"/>
</dbReference>
<dbReference type="Pfam" id="PF00300">
    <property type="entry name" value="His_Phos_1"/>
    <property type="match status" value="1"/>
</dbReference>
<dbReference type="InterPro" id="IPR029033">
    <property type="entry name" value="His_PPase_superfam"/>
</dbReference>
<keyword evidence="6" id="KW-1185">Reference proteome</keyword>
<evidence type="ECO:0000256" key="3">
    <source>
        <dbReference type="ARBA" id="ARBA00022640"/>
    </source>
</evidence>
<dbReference type="AlphaFoldDB" id="A0ABD3MV38"/>
<keyword evidence="2" id="KW-0150">Chloroplast</keyword>
<proteinExistence type="predicted"/>
<dbReference type="InterPro" id="IPR007378">
    <property type="entry name" value="Tic22-like"/>
</dbReference>
<dbReference type="CDD" id="cd07067">
    <property type="entry name" value="HP_PGM_like"/>
    <property type="match status" value="1"/>
</dbReference>
<dbReference type="Gene3D" id="3.40.50.1240">
    <property type="entry name" value="Phosphoglycerate mutase-like"/>
    <property type="match status" value="1"/>
</dbReference>
<evidence type="ECO:0000313" key="5">
    <source>
        <dbReference type="EMBL" id="KAL3766706.1"/>
    </source>
</evidence>
<sequence length="697" mass="76146">MTIEKSVAFAAFDDMISDTKHPAPASEALESQELGAVDTANALIATTSQEYTLYFIRHGEALHNILEKDAASAARENAISLGYAPDSDHVKQVMEEARKAILNSEGMEDPPLSELGMEEARRAKRELESLIDKCNLPQVQEVWVSPLQRALKTASIIFPANGPRIRVKEELEERHTGLACDTAAPLRSINRPSFQHFSLSGLRLGSLLTGASNSSSMDKMDALDEETVQVDGAVEDLSSDFGLFRLSGHPGEDDLWEQLDNAELQLVTNEETGSSPASDEKKIASKYAASADGNKKVDGSNTKSNQKEDKDMLRERTKKLFDLLTQTENRSICLIGHKGYLRELERGPLGYSDAQLFKNCELRVYKLILDVIDDAPDTTVALAATIQCNAFISSEMMLGLIQRPFVTNLHADVQSNDDAQLVSMGSRRGIIVSSLLTAVSLTIPLPSVASEDAKATDGMVSTGKLASLLSTIPTFALVDQKGVPYFVVGEDAKLTSYFFLSYGETKRILDVANKSADKAIKAAKAELKKKNGVLTKEDEEEIGTNPWKTARITSVPLDLAVSLSSKGKLAGAYFRLAPSESDIEDALSLDGSDDLPEGKVPLFYMEDMTISNGLSPLYFQKEQLVAEWKSQKQKGEIPEIKVTELFATLTEMLRPGGTDEDLKTLVFVPPSESKTKAKQVLAGEKEPFKLGERNIVL</sequence>